<keyword evidence="1" id="KW-0472">Membrane</keyword>
<gene>
    <name evidence="3" type="ORF">G8770_00300</name>
</gene>
<dbReference type="EMBL" id="JAAONZ010000001">
    <property type="protein sequence ID" value="NHO63984.1"/>
    <property type="molecule type" value="Genomic_DNA"/>
</dbReference>
<evidence type="ECO:0000259" key="2">
    <source>
        <dbReference type="PROSITE" id="PS50206"/>
    </source>
</evidence>
<keyword evidence="1" id="KW-0812">Transmembrane</keyword>
<dbReference type="SUPFAM" id="SSF52821">
    <property type="entry name" value="Rhodanese/Cell cycle control phosphatase"/>
    <property type="match status" value="1"/>
</dbReference>
<dbReference type="PROSITE" id="PS50206">
    <property type="entry name" value="RHODANESE_3"/>
    <property type="match status" value="1"/>
</dbReference>
<reference evidence="3" key="1">
    <citation type="submission" date="2020-03" db="EMBL/GenBank/DDBJ databases">
        <authorList>
            <person name="Guo F."/>
        </authorList>
    </citation>
    <scope>NUCLEOTIDE SEQUENCE</scope>
    <source>
        <strain evidence="3">JCM 30134</strain>
    </source>
</reference>
<dbReference type="SMART" id="SM00450">
    <property type="entry name" value="RHOD"/>
    <property type="match status" value="1"/>
</dbReference>
<dbReference type="CDD" id="cd00158">
    <property type="entry name" value="RHOD"/>
    <property type="match status" value="1"/>
</dbReference>
<dbReference type="RefSeq" id="WP_167180553.1">
    <property type="nucleotide sequence ID" value="NZ_JAAONZ010000001.1"/>
</dbReference>
<comment type="caution">
    <text evidence="3">The sequence shown here is derived from an EMBL/GenBank/DDBJ whole genome shotgun (WGS) entry which is preliminary data.</text>
</comment>
<evidence type="ECO:0000313" key="3">
    <source>
        <dbReference type="EMBL" id="NHO63984.1"/>
    </source>
</evidence>
<dbReference type="Pfam" id="PF00581">
    <property type="entry name" value="Rhodanese"/>
    <property type="match status" value="1"/>
</dbReference>
<feature type="domain" description="Rhodanese" evidence="2">
    <location>
        <begin position="17"/>
        <end position="112"/>
    </location>
</feature>
<protein>
    <submittedName>
        <fullName evidence="3">Rhodanese-like domain-containing protein</fullName>
    </submittedName>
</protein>
<keyword evidence="1" id="KW-1133">Transmembrane helix</keyword>
<sequence>MSYKTQTAEMFAQQLKGGDVALCIDVRTEAEFAGARCLNSINIPLQEIDPGKVEAQLKRLNLPEDATVHLICQAGKRSIMAAEKVTLGLANPVCVVSGGVQGLSVDVIQQGEGGIIPLERQVLIAAGSLSLLGVLLGFTVGSWGFFVPALVGAGLVFAGLTDTCFMGMLLARMPWNKKTA</sequence>
<organism evidence="3 4">
    <name type="scientific">Pseudomaricurvus hydrocarbonicus</name>
    <dbReference type="NCBI Taxonomy" id="1470433"/>
    <lineage>
        <taxon>Bacteria</taxon>
        <taxon>Pseudomonadati</taxon>
        <taxon>Pseudomonadota</taxon>
        <taxon>Gammaproteobacteria</taxon>
        <taxon>Cellvibrionales</taxon>
        <taxon>Cellvibrionaceae</taxon>
        <taxon>Pseudomaricurvus</taxon>
    </lineage>
</organism>
<accession>A0A9E5MIT2</accession>
<dbReference type="Gene3D" id="6.10.140.1340">
    <property type="match status" value="1"/>
</dbReference>
<name>A0A9E5MIT2_9GAMM</name>
<dbReference type="Gene3D" id="3.40.250.10">
    <property type="entry name" value="Rhodanese-like domain"/>
    <property type="match status" value="1"/>
</dbReference>
<dbReference type="AlphaFoldDB" id="A0A9E5MIT2"/>
<keyword evidence="4" id="KW-1185">Reference proteome</keyword>
<dbReference type="InterPro" id="IPR001763">
    <property type="entry name" value="Rhodanese-like_dom"/>
</dbReference>
<evidence type="ECO:0000256" key="1">
    <source>
        <dbReference type="SAM" id="Phobius"/>
    </source>
</evidence>
<dbReference type="Proteomes" id="UP000787472">
    <property type="component" value="Unassembled WGS sequence"/>
</dbReference>
<proteinExistence type="predicted"/>
<evidence type="ECO:0000313" key="4">
    <source>
        <dbReference type="Proteomes" id="UP000787472"/>
    </source>
</evidence>
<dbReference type="InterPro" id="IPR036873">
    <property type="entry name" value="Rhodanese-like_dom_sf"/>
</dbReference>
<feature type="transmembrane region" description="Helical" evidence="1">
    <location>
        <begin position="149"/>
        <end position="171"/>
    </location>
</feature>
<feature type="transmembrane region" description="Helical" evidence="1">
    <location>
        <begin position="122"/>
        <end position="143"/>
    </location>
</feature>